<keyword evidence="6 9" id="KW-1133">Transmembrane helix</keyword>
<keyword evidence="7 9" id="KW-0472">Membrane</keyword>
<comment type="subcellular location">
    <subcellularLocation>
        <location evidence="1">Cell membrane</location>
    </subcellularLocation>
</comment>
<organism evidence="11 12">
    <name type="scientific">Haloferula chungangensis</name>
    <dbReference type="NCBI Taxonomy" id="1048331"/>
    <lineage>
        <taxon>Bacteria</taxon>
        <taxon>Pseudomonadati</taxon>
        <taxon>Verrucomicrobiota</taxon>
        <taxon>Verrucomicrobiia</taxon>
        <taxon>Verrucomicrobiales</taxon>
        <taxon>Verrucomicrobiaceae</taxon>
        <taxon>Haloferula</taxon>
    </lineage>
</organism>
<proteinExistence type="predicted"/>
<sequence length="512" mass="56829">MNLISPIRSRFRSLMVLTGQKMPWLSRFLGFAKLKRRPVWAVFRVVLHLMGLIYSVSAVMSTRTPQGAIAWAISLNTIPVVAVPAWWIFGNSTIGDYASTRMVGVAEVRPVALQKILDLGADEVVSPGPHELISTLSSLSSLPVTKGNQVKLLVDGQNTFDSAYEAIDAAKDYVLVQFYIIRNDTAGEQLKERLISKARSGVEVYLIYDDYGSIGLGGKFVKELRDAGAHVTSFMDFDKEPNRFQINFRNHRKLIIVDGKVGFVGGHNVGDEYFGKHPVLTPWRDSHLRISGPAVICLQVPFIEDWTWATGQDIEGLKWDLEDADEKAAGDALAVGVPSGPADPMETCSLFFHACIHAAKERIWIATPYFVPDQALVISLQLAAARGVDVRVLIPDTSDSKLVQLSSFSYLKEMESAGVQIWRYQSGFMHQKVLLVDDDFASIGSANLDNRSLRLNFELMVAVKDRTFAAEVEEMLQNDFSNSRLATADDLKGKSLFYRMGVRVARLLAPIQ</sequence>
<dbReference type="SUPFAM" id="SSF56024">
    <property type="entry name" value="Phospholipase D/nuclease"/>
    <property type="match status" value="2"/>
</dbReference>
<gene>
    <name evidence="11" type="primary">cls</name>
    <name evidence="11" type="ORF">ACFQY0_06425</name>
</gene>
<evidence type="ECO:0000256" key="1">
    <source>
        <dbReference type="ARBA" id="ARBA00004236"/>
    </source>
</evidence>
<keyword evidence="3" id="KW-0808">Transferase</keyword>
<keyword evidence="4 9" id="KW-0812">Transmembrane</keyword>
<evidence type="ECO:0000313" key="11">
    <source>
        <dbReference type="EMBL" id="MFC7336804.1"/>
    </source>
</evidence>
<dbReference type="SMART" id="SM00155">
    <property type="entry name" value="PLDc"/>
    <property type="match status" value="2"/>
</dbReference>
<dbReference type="PANTHER" id="PTHR21248:SF22">
    <property type="entry name" value="PHOSPHOLIPASE D"/>
    <property type="match status" value="1"/>
</dbReference>
<name>A0ABW2L4X5_9BACT</name>
<dbReference type="EMBL" id="JBHTBS010000002">
    <property type="protein sequence ID" value="MFC7336804.1"/>
    <property type="molecule type" value="Genomic_DNA"/>
</dbReference>
<accession>A0ABW2L4X5</accession>
<keyword evidence="5" id="KW-0677">Repeat</keyword>
<reference evidence="12" key="1">
    <citation type="journal article" date="2019" name="Int. J. Syst. Evol. Microbiol.">
        <title>The Global Catalogue of Microorganisms (GCM) 10K type strain sequencing project: providing services to taxonomists for standard genome sequencing and annotation.</title>
        <authorList>
            <consortium name="The Broad Institute Genomics Platform"/>
            <consortium name="The Broad Institute Genome Sequencing Center for Infectious Disease"/>
            <person name="Wu L."/>
            <person name="Ma J."/>
        </authorList>
    </citation>
    <scope>NUCLEOTIDE SEQUENCE [LARGE SCALE GENOMIC DNA]</scope>
    <source>
        <strain evidence="12">CGMCC 4.1467</strain>
    </source>
</reference>
<dbReference type="Gene3D" id="3.30.870.10">
    <property type="entry name" value="Endonuclease Chain A"/>
    <property type="match status" value="2"/>
</dbReference>
<evidence type="ECO:0000259" key="10">
    <source>
        <dbReference type="PROSITE" id="PS50035"/>
    </source>
</evidence>
<feature type="transmembrane region" description="Helical" evidence="9">
    <location>
        <begin position="38"/>
        <end position="56"/>
    </location>
</feature>
<evidence type="ECO:0000313" key="12">
    <source>
        <dbReference type="Proteomes" id="UP001596472"/>
    </source>
</evidence>
<dbReference type="CDD" id="cd09161">
    <property type="entry name" value="PLDc_PaCLS_like_2"/>
    <property type="match status" value="1"/>
</dbReference>
<evidence type="ECO:0000256" key="2">
    <source>
        <dbReference type="ARBA" id="ARBA00022475"/>
    </source>
</evidence>
<protein>
    <recommendedName>
        <fullName evidence="8">Cardiolipin synthase</fullName>
        <ecNumber evidence="8">2.7.8.-</ecNumber>
    </recommendedName>
</protein>
<keyword evidence="12" id="KW-1185">Reference proteome</keyword>
<dbReference type="EC" id="2.7.8.-" evidence="8"/>
<evidence type="ECO:0000256" key="3">
    <source>
        <dbReference type="ARBA" id="ARBA00022679"/>
    </source>
</evidence>
<evidence type="ECO:0000256" key="5">
    <source>
        <dbReference type="ARBA" id="ARBA00022737"/>
    </source>
</evidence>
<dbReference type="NCBIfam" id="TIGR04265">
    <property type="entry name" value="bac_cardiolipin"/>
    <property type="match status" value="1"/>
</dbReference>
<evidence type="ECO:0000256" key="9">
    <source>
        <dbReference type="SAM" id="Phobius"/>
    </source>
</evidence>
<feature type="transmembrane region" description="Helical" evidence="9">
    <location>
        <begin position="68"/>
        <end position="89"/>
    </location>
</feature>
<comment type="caution">
    <text evidence="11">The sequence shown here is derived from an EMBL/GenBank/DDBJ whole genome shotgun (WGS) entry which is preliminary data.</text>
</comment>
<feature type="domain" description="PLD phosphodiesterase" evidence="10">
    <location>
        <begin position="425"/>
        <end position="452"/>
    </location>
</feature>
<dbReference type="PROSITE" id="PS50035">
    <property type="entry name" value="PLD"/>
    <property type="match status" value="2"/>
</dbReference>
<dbReference type="InterPro" id="IPR022924">
    <property type="entry name" value="Cardiolipin_synthase"/>
</dbReference>
<dbReference type="PANTHER" id="PTHR21248">
    <property type="entry name" value="CARDIOLIPIN SYNTHASE"/>
    <property type="match status" value="1"/>
</dbReference>
<dbReference type="InterPro" id="IPR025202">
    <property type="entry name" value="PLD-like_dom"/>
</dbReference>
<evidence type="ECO:0000256" key="4">
    <source>
        <dbReference type="ARBA" id="ARBA00022692"/>
    </source>
</evidence>
<dbReference type="Proteomes" id="UP001596472">
    <property type="component" value="Unassembled WGS sequence"/>
</dbReference>
<feature type="domain" description="PLD phosphodiesterase" evidence="10">
    <location>
        <begin position="246"/>
        <end position="273"/>
    </location>
</feature>
<keyword evidence="2" id="KW-1003">Cell membrane</keyword>
<evidence type="ECO:0000256" key="6">
    <source>
        <dbReference type="ARBA" id="ARBA00022989"/>
    </source>
</evidence>
<evidence type="ECO:0000256" key="7">
    <source>
        <dbReference type="ARBA" id="ARBA00023136"/>
    </source>
</evidence>
<dbReference type="InterPro" id="IPR001736">
    <property type="entry name" value="PLipase_D/transphosphatidylase"/>
</dbReference>
<evidence type="ECO:0000256" key="8">
    <source>
        <dbReference type="NCBIfam" id="TIGR04265"/>
    </source>
</evidence>
<dbReference type="Pfam" id="PF13091">
    <property type="entry name" value="PLDc_2"/>
    <property type="match status" value="2"/>
</dbReference>